<dbReference type="Proteomes" id="UP000663877">
    <property type="component" value="Unassembled WGS sequence"/>
</dbReference>
<comment type="caution">
    <text evidence="1">The sequence shown here is derived from an EMBL/GenBank/DDBJ whole genome shotgun (WGS) entry which is preliminary data.</text>
</comment>
<dbReference type="AlphaFoldDB" id="A0A814GGW3"/>
<dbReference type="EMBL" id="CAJNOI010000070">
    <property type="protein sequence ID" value="CAF0996171.1"/>
    <property type="molecule type" value="Genomic_DNA"/>
</dbReference>
<gene>
    <name evidence="1" type="ORF">BJG266_LOCUS15674</name>
    <name evidence="2" type="ORF">QVE165_LOCUS26900</name>
</gene>
<evidence type="ECO:0000313" key="3">
    <source>
        <dbReference type="Proteomes" id="UP000663832"/>
    </source>
</evidence>
<proteinExistence type="predicted"/>
<evidence type="ECO:0000313" key="4">
    <source>
        <dbReference type="Proteomes" id="UP000663877"/>
    </source>
</evidence>
<name>A0A814GGW3_9BILA</name>
<evidence type="ECO:0000313" key="2">
    <source>
        <dbReference type="EMBL" id="CAF1221054.1"/>
    </source>
</evidence>
<keyword evidence="3" id="KW-1185">Reference proteome</keyword>
<reference evidence="1" key="1">
    <citation type="submission" date="2021-02" db="EMBL/GenBank/DDBJ databases">
        <authorList>
            <person name="Nowell W R."/>
        </authorList>
    </citation>
    <scope>NUCLEOTIDE SEQUENCE</scope>
</reference>
<dbReference type="Proteomes" id="UP000663832">
    <property type="component" value="Unassembled WGS sequence"/>
</dbReference>
<sequence>MPNSSPPNQENNGSLNSETIRCSADGICEINATSSMQISTTKNSKIQNEYEQQQQQFVYDLWIQVGSPI</sequence>
<evidence type="ECO:0000313" key="1">
    <source>
        <dbReference type="EMBL" id="CAF0996171.1"/>
    </source>
</evidence>
<dbReference type="EMBL" id="CAJNOM010000202">
    <property type="protein sequence ID" value="CAF1221054.1"/>
    <property type="molecule type" value="Genomic_DNA"/>
</dbReference>
<accession>A0A814GGW3</accession>
<protein>
    <submittedName>
        <fullName evidence="1">Uncharacterized protein</fullName>
    </submittedName>
</protein>
<organism evidence="1 4">
    <name type="scientific">Adineta steineri</name>
    <dbReference type="NCBI Taxonomy" id="433720"/>
    <lineage>
        <taxon>Eukaryota</taxon>
        <taxon>Metazoa</taxon>
        <taxon>Spiralia</taxon>
        <taxon>Gnathifera</taxon>
        <taxon>Rotifera</taxon>
        <taxon>Eurotatoria</taxon>
        <taxon>Bdelloidea</taxon>
        <taxon>Adinetida</taxon>
        <taxon>Adinetidae</taxon>
        <taxon>Adineta</taxon>
    </lineage>
</organism>